<proteinExistence type="predicted"/>
<dbReference type="GO" id="GO:0002949">
    <property type="term" value="P:tRNA threonylcarbamoyladenosine modification"/>
    <property type="evidence" value="ECO:0007669"/>
    <property type="project" value="InterPro"/>
</dbReference>
<dbReference type="GO" id="GO:0005829">
    <property type="term" value="C:cytosol"/>
    <property type="evidence" value="ECO:0007669"/>
    <property type="project" value="TreeGrafter"/>
</dbReference>
<evidence type="ECO:0000313" key="2">
    <source>
        <dbReference type="EMBL" id="RDI37909.1"/>
    </source>
</evidence>
<dbReference type="InterPro" id="IPR000905">
    <property type="entry name" value="Gcp-like_dom"/>
</dbReference>
<dbReference type="Gene3D" id="3.30.420.40">
    <property type="match status" value="2"/>
</dbReference>
<name>A0A370G510_9BACI</name>
<gene>
    <name evidence="2" type="ORF">DFR59_1206</name>
</gene>
<dbReference type="InterPro" id="IPR043129">
    <property type="entry name" value="ATPase_NBD"/>
</dbReference>
<evidence type="ECO:0000313" key="3">
    <source>
        <dbReference type="Proteomes" id="UP000255326"/>
    </source>
</evidence>
<dbReference type="PANTHER" id="PTHR11735:SF11">
    <property type="entry name" value="TRNA THREONYLCARBAMOYLADENOSINE BIOSYNTHESIS PROTEIN TSAB"/>
    <property type="match status" value="1"/>
</dbReference>
<reference evidence="2 3" key="1">
    <citation type="submission" date="2018-07" db="EMBL/GenBank/DDBJ databases">
        <title>Genomic Encyclopedia of Type Strains, Phase IV (KMG-IV): sequencing the most valuable type-strain genomes for metagenomic binning, comparative biology and taxonomic classification.</title>
        <authorList>
            <person name="Goeker M."/>
        </authorList>
    </citation>
    <scope>NUCLEOTIDE SEQUENCE [LARGE SCALE GENOMIC DNA]</scope>
    <source>
        <strain evidence="2 3">DSM 25281</strain>
    </source>
</reference>
<evidence type="ECO:0000259" key="1">
    <source>
        <dbReference type="Pfam" id="PF00814"/>
    </source>
</evidence>
<dbReference type="Pfam" id="PF00814">
    <property type="entry name" value="TsaD"/>
    <property type="match status" value="1"/>
</dbReference>
<feature type="domain" description="Gcp-like" evidence="1">
    <location>
        <begin position="31"/>
        <end position="224"/>
    </location>
</feature>
<dbReference type="PANTHER" id="PTHR11735">
    <property type="entry name" value="TRNA N6-ADENOSINE THREONYLCARBAMOYLTRANSFERASE"/>
    <property type="match status" value="1"/>
</dbReference>
<dbReference type="OrthoDB" id="9784166at2"/>
<dbReference type="CDD" id="cd24032">
    <property type="entry name" value="ASKHA_NBD_TsaB"/>
    <property type="match status" value="1"/>
</dbReference>
<dbReference type="SUPFAM" id="SSF53067">
    <property type="entry name" value="Actin-like ATPase domain"/>
    <property type="match status" value="2"/>
</dbReference>
<dbReference type="Proteomes" id="UP000255326">
    <property type="component" value="Unassembled WGS sequence"/>
</dbReference>
<sequence>MKVLAIDTSNYTLGLALMEEDLVIGEYITTVKKNHSIRVMPAIDMLLKDCDAKPADLSKIVVALGPGSYTGVRIGMTIAKTLAWSLDIPISGVSSLAFLAASGRNFDGLICPLFDARRGQVYTGLYEFRNGELEEIQEDCNVMLVDWVQSLKEMDKPVLFVGNDVPLHREKITEILGGMAHFAGVTQNNPRPSELALLGMNAEPANVHTIVPNYVRLAEAEAKWLEAQKAKE</sequence>
<protein>
    <submittedName>
        <fullName evidence="2">tRNA threonylcarbamoyladenosine biosynthesis protein TsaB</fullName>
    </submittedName>
</protein>
<comment type="caution">
    <text evidence="2">The sequence shown here is derived from an EMBL/GenBank/DDBJ whole genome shotgun (WGS) entry which is preliminary data.</text>
</comment>
<dbReference type="NCBIfam" id="TIGR03725">
    <property type="entry name" value="T6A_YeaZ"/>
    <property type="match status" value="1"/>
</dbReference>
<organism evidence="2 3">
    <name type="scientific">Falsibacillus pallidus</name>
    <dbReference type="NCBI Taxonomy" id="493781"/>
    <lineage>
        <taxon>Bacteria</taxon>
        <taxon>Bacillati</taxon>
        <taxon>Bacillota</taxon>
        <taxon>Bacilli</taxon>
        <taxon>Bacillales</taxon>
        <taxon>Bacillaceae</taxon>
        <taxon>Falsibacillus</taxon>
    </lineage>
</organism>
<dbReference type="AlphaFoldDB" id="A0A370G510"/>
<dbReference type="RefSeq" id="WP_114747058.1">
    <property type="nucleotide sequence ID" value="NZ_QQAY01000020.1"/>
</dbReference>
<dbReference type="InterPro" id="IPR022496">
    <property type="entry name" value="T6A_TsaB"/>
</dbReference>
<keyword evidence="3" id="KW-1185">Reference proteome</keyword>
<accession>A0A370G510</accession>
<dbReference type="EMBL" id="QQAY01000020">
    <property type="protein sequence ID" value="RDI37909.1"/>
    <property type="molecule type" value="Genomic_DNA"/>
</dbReference>